<dbReference type="PROSITE" id="PS51898">
    <property type="entry name" value="TYR_RECOMBINASE"/>
    <property type="match status" value="1"/>
</dbReference>
<keyword evidence="2" id="KW-0229">DNA integration</keyword>
<dbReference type="GO" id="GO:0015074">
    <property type="term" value="P:DNA integration"/>
    <property type="evidence" value="ECO:0007669"/>
    <property type="project" value="UniProtKB-KW"/>
</dbReference>
<evidence type="ECO:0000259" key="6">
    <source>
        <dbReference type="PROSITE" id="PS51898"/>
    </source>
</evidence>
<sequence>MFNCLKEGFMNEEKMKSFTSYMFHVMEELELEERFGTLHVYRYALRAFTGFVGGGEIFFGALSRRSLKLFERHLRDRLCSWNTVSTYTRALRAVYNRAVDAGLIAGEYRLFSVVFTGVKSEQKRALKAEEMHCLLDAKELPGNIRQSRDLLSLMLHLQGMPFTDLIHLHRDDLRTDLSGHTLLTCRRQKTGSELQVSVTDEAMKLINLYRSTDPTSPYLLCFLDGKLGGEVVYREYCRQLRILNYGLLKLASYSGLKVLKVSSYTARHTWATLAKYCQIPEEMISEGLGHSSLEVTRTYLKSFEGGEMAKANQMIIDYIYSGKKTMWSRA</sequence>
<protein>
    <submittedName>
        <fullName evidence="8">Site-specific integrase</fullName>
    </submittedName>
</protein>
<dbReference type="InterPro" id="IPR050090">
    <property type="entry name" value="Tyrosine_recombinase_XerCD"/>
</dbReference>
<evidence type="ECO:0000259" key="7">
    <source>
        <dbReference type="PROSITE" id="PS51900"/>
    </source>
</evidence>
<dbReference type="InterPro" id="IPR002104">
    <property type="entry name" value="Integrase_catalytic"/>
</dbReference>
<dbReference type="InterPro" id="IPR011010">
    <property type="entry name" value="DNA_brk_join_enz"/>
</dbReference>
<comment type="caution">
    <text evidence="8">The sequence shown here is derived from an EMBL/GenBank/DDBJ whole genome shotgun (WGS) entry which is preliminary data.</text>
</comment>
<dbReference type="InterPro" id="IPR044068">
    <property type="entry name" value="CB"/>
</dbReference>
<dbReference type="PROSITE" id="PS51900">
    <property type="entry name" value="CB"/>
    <property type="match status" value="1"/>
</dbReference>
<gene>
    <name evidence="8" type="ORF">F2Y81_19840</name>
</gene>
<dbReference type="InterPro" id="IPR025269">
    <property type="entry name" value="SAM-like_dom"/>
</dbReference>
<dbReference type="InterPro" id="IPR013762">
    <property type="entry name" value="Integrase-like_cat_sf"/>
</dbReference>
<dbReference type="GO" id="GO:0006310">
    <property type="term" value="P:DNA recombination"/>
    <property type="evidence" value="ECO:0007669"/>
    <property type="project" value="UniProtKB-KW"/>
</dbReference>
<evidence type="ECO:0000256" key="1">
    <source>
        <dbReference type="ARBA" id="ARBA00008857"/>
    </source>
</evidence>
<evidence type="ECO:0000256" key="3">
    <source>
        <dbReference type="ARBA" id="ARBA00023125"/>
    </source>
</evidence>
<dbReference type="Gene3D" id="1.10.443.10">
    <property type="entry name" value="Intergrase catalytic core"/>
    <property type="match status" value="1"/>
</dbReference>
<dbReference type="Gene3D" id="1.10.150.130">
    <property type="match status" value="1"/>
</dbReference>
<dbReference type="AlphaFoldDB" id="A0A3D6AYY5"/>
<proteinExistence type="inferred from homology"/>
<evidence type="ECO:0000256" key="2">
    <source>
        <dbReference type="ARBA" id="ARBA00022908"/>
    </source>
</evidence>
<keyword evidence="3 5" id="KW-0238">DNA-binding</keyword>
<keyword evidence="4" id="KW-0233">DNA recombination</keyword>
<reference evidence="8 9" key="1">
    <citation type="journal article" date="2019" name="Nat. Med.">
        <title>A library of human gut bacterial isolates paired with longitudinal multiomics data enables mechanistic microbiome research.</title>
        <authorList>
            <person name="Poyet M."/>
            <person name="Groussin M."/>
            <person name="Gibbons S.M."/>
            <person name="Avila-Pacheco J."/>
            <person name="Jiang X."/>
            <person name="Kearney S.M."/>
            <person name="Perrotta A.R."/>
            <person name="Berdy B."/>
            <person name="Zhao S."/>
            <person name="Lieberman T.D."/>
            <person name="Swanson P.K."/>
            <person name="Smith M."/>
            <person name="Roesemann S."/>
            <person name="Alexander J.E."/>
            <person name="Rich S.A."/>
            <person name="Livny J."/>
            <person name="Vlamakis H."/>
            <person name="Clish C."/>
            <person name="Bullock K."/>
            <person name="Deik A."/>
            <person name="Scott J."/>
            <person name="Pierce K.A."/>
            <person name="Xavier R.J."/>
            <person name="Alm E.J."/>
        </authorList>
    </citation>
    <scope>NUCLEOTIDE SEQUENCE [LARGE SCALE GENOMIC DNA]</scope>
    <source>
        <strain evidence="8 9">BIOML-A6</strain>
    </source>
</reference>
<dbReference type="Pfam" id="PF00589">
    <property type="entry name" value="Phage_integrase"/>
    <property type="match status" value="1"/>
</dbReference>
<dbReference type="EMBL" id="VVYV01000039">
    <property type="protein sequence ID" value="KAA5414659.1"/>
    <property type="molecule type" value="Genomic_DNA"/>
</dbReference>
<dbReference type="GO" id="GO:0003677">
    <property type="term" value="F:DNA binding"/>
    <property type="evidence" value="ECO:0007669"/>
    <property type="project" value="UniProtKB-UniRule"/>
</dbReference>
<organism evidence="8 9">
    <name type="scientific">Bacteroides cellulosilyticus</name>
    <dbReference type="NCBI Taxonomy" id="246787"/>
    <lineage>
        <taxon>Bacteria</taxon>
        <taxon>Pseudomonadati</taxon>
        <taxon>Bacteroidota</taxon>
        <taxon>Bacteroidia</taxon>
        <taxon>Bacteroidales</taxon>
        <taxon>Bacteroidaceae</taxon>
        <taxon>Bacteroides</taxon>
    </lineage>
</organism>
<dbReference type="Proteomes" id="UP000448877">
    <property type="component" value="Unassembled WGS sequence"/>
</dbReference>
<dbReference type="InterPro" id="IPR010998">
    <property type="entry name" value="Integrase_recombinase_N"/>
</dbReference>
<dbReference type="PANTHER" id="PTHR30349:SF64">
    <property type="entry name" value="PROPHAGE INTEGRASE INTD-RELATED"/>
    <property type="match status" value="1"/>
</dbReference>
<dbReference type="PANTHER" id="PTHR30349">
    <property type="entry name" value="PHAGE INTEGRASE-RELATED"/>
    <property type="match status" value="1"/>
</dbReference>
<comment type="similarity">
    <text evidence="1">Belongs to the 'phage' integrase family.</text>
</comment>
<dbReference type="Pfam" id="PF13102">
    <property type="entry name" value="Phage_int_SAM_5"/>
    <property type="match status" value="1"/>
</dbReference>
<dbReference type="SUPFAM" id="SSF56349">
    <property type="entry name" value="DNA breaking-rejoining enzymes"/>
    <property type="match status" value="1"/>
</dbReference>
<accession>A0A3D6AYY5</accession>
<name>A0A3D6AYY5_9BACE</name>
<feature type="domain" description="Tyr recombinase" evidence="6">
    <location>
        <begin position="121"/>
        <end position="313"/>
    </location>
</feature>
<evidence type="ECO:0000313" key="9">
    <source>
        <dbReference type="Proteomes" id="UP000448877"/>
    </source>
</evidence>
<evidence type="ECO:0000256" key="4">
    <source>
        <dbReference type="ARBA" id="ARBA00023172"/>
    </source>
</evidence>
<feature type="domain" description="Core-binding (CB)" evidence="7">
    <location>
        <begin position="26"/>
        <end position="99"/>
    </location>
</feature>
<evidence type="ECO:0000313" key="8">
    <source>
        <dbReference type="EMBL" id="KAA5414659.1"/>
    </source>
</evidence>
<evidence type="ECO:0000256" key="5">
    <source>
        <dbReference type="PROSITE-ProRule" id="PRU01248"/>
    </source>
</evidence>